<dbReference type="PANTHER" id="PTHR34220">
    <property type="entry name" value="SENSOR HISTIDINE KINASE YPDA"/>
    <property type="match status" value="1"/>
</dbReference>
<evidence type="ECO:0000313" key="3">
    <source>
        <dbReference type="EMBL" id="MCH7398902.1"/>
    </source>
</evidence>
<sequence>MKKFFQSLYLSKYFLAFIVIFAYLESIQIRFYFSKSFRWFLFTPDAAIGQLINAMLLFIIIGLVIRRFEEKLTLSHALSVFTISLFVYVIGNNVLAFLISLSFNTVARNFNFNSLASSNIKYVIDVFVYGGFFLAHYYFHKNQEDKEKISELEKAQIESQLSKLKAQLDPHFLFNNLNVLDQLIEEDKEKASGFLHDFSEIYRYVLKASERKLVSLEEEFHFAQHYFRLMQQKFGDAYRLHVSGQFPTNAFLPPLSLQLLLENAIEHNIGTEKSPVEIELIFEEKSLQISNTRKPKKLPKLDGGRGLENLKAQYQLFGEANPSIEKTEEKFTIRLPYLFNDAY</sequence>
<feature type="domain" description="Signal transduction histidine kinase internal region" evidence="2">
    <location>
        <begin position="160"/>
        <end position="237"/>
    </location>
</feature>
<comment type="caution">
    <text evidence="3">The sequence shown here is derived from an EMBL/GenBank/DDBJ whole genome shotgun (WGS) entry which is preliminary data.</text>
</comment>
<keyword evidence="1" id="KW-0472">Membrane</keyword>
<feature type="transmembrane region" description="Helical" evidence="1">
    <location>
        <begin position="120"/>
        <end position="139"/>
    </location>
</feature>
<dbReference type="GO" id="GO:0016301">
    <property type="term" value="F:kinase activity"/>
    <property type="evidence" value="ECO:0007669"/>
    <property type="project" value="UniProtKB-KW"/>
</dbReference>
<dbReference type="Pfam" id="PF06580">
    <property type="entry name" value="His_kinase"/>
    <property type="match status" value="1"/>
</dbReference>
<dbReference type="RefSeq" id="WP_241275400.1">
    <property type="nucleotide sequence ID" value="NZ_JAKZGS010000010.1"/>
</dbReference>
<evidence type="ECO:0000313" key="4">
    <source>
        <dbReference type="Proteomes" id="UP001165488"/>
    </source>
</evidence>
<evidence type="ECO:0000259" key="2">
    <source>
        <dbReference type="Pfam" id="PF06580"/>
    </source>
</evidence>
<accession>A0ABS9UQK8</accession>
<dbReference type="InterPro" id="IPR010559">
    <property type="entry name" value="Sig_transdc_His_kin_internal"/>
</dbReference>
<organism evidence="3 4">
    <name type="scientific">Belliella calami</name>
    <dbReference type="NCBI Taxonomy" id="2923436"/>
    <lineage>
        <taxon>Bacteria</taxon>
        <taxon>Pseudomonadati</taxon>
        <taxon>Bacteroidota</taxon>
        <taxon>Cytophagia</taxon>
        <taxon>Cytophagales</taxon>
        <taxon>Cyclobacteriaceae</taxon>
        <taxon>Belliella</taxon>
    </lineage>
</organism>
<feature type="transmembrane region" description="Helical" evidence="1">
    <location>
        <begin position="39"/>
        <end position="65"/>
    </location>
</feature>
<feature type="transmembrane region" description="Helical" evidence="1">
    <location>
        <begin position="12"/>
        <end position="33"/>
    </location>
</feature>
<protein>
    <submittedName>
        <fullName evidence="3">Histidine kinase</fullName>
    </submittedName>
</protein>
<gene>
    <name evidence="3" type="ORF">MM236_12930</name>
</gene>
<dbReference type="PANTHER" id="PTHR34220:SF7">
    <property type="entry name" value="SENSOR HISTIDINE KINASE YPDA"/>
    <property type="match status" value="1"/>
</dbReference>
<keyword evidence="3" id="KW-0808">Transferase</keyword>
<dbReference type="EMBL" id="JAKZGS010000010">
    <property type="protein sequence ID" value="MCH7398902.1"/>
    <property type="molecule type" value="Genomic_DNA"/>
</dbReference>
<evidence type="ECO:0000256" key="1">
    <source>
        <dbReference type="SAM" id="Phobius"/>
    </source>
</evidence>
<keyword evidence="4" id="KW-1185">Reference proteome</keyword>
<dbReference type="InterPro" id="IPR050640">
    <property type="entry name" value="Bact_2-comp_sensor_kinase"/>
</dbReference>
<feature type="transmembrane region" description="Helical" evidence="1">
    <location>
        <begin position="77"/>
        <end position="100"/>
    </location>
</feature>
<keyword evidence="3" id="KW-0418">Kinase</keyword>
<name>A0ABS9UQK8_9BACT</name>
<proteinExistence type="predicted"/>
<dbReference type="Proteomes" id="UP001165488">
    <property type="component" value="Unassembled WGS sequence"/>
</dbReference>
<keyword evidence="1" id="KW-1133">Transmembrane helix</keyword>
<reference evidence="3" key="1">
    <citation type="submission" date="2022-03" db="EMBL/GenBank/DDBJ databases">
        <title>De novo assembled genomes of Belliella spp. (Cyclobacteriaceae) strains.</title>
        <authorList>
            <person name="Szabo A."/>
            <person name="Korponai K."/>
            <person name="Felfoldi T."/>
        </authorList>
    </citation>
    <scope>NUCLEOTIDE SEQUENCE</scope>
    <source>
        <strain evidence="3">DSM 107340</strain>
    </source>
</reference>
<keyword evidence="1" id="KW-0812">Transmembrane</keyword>